<protein>
    <recommendedName>
        <fullName evidence="2">Putative nickel insertion protein</fullName>
    </recommendedName>
</protein>
<dbReference type="Pfam" id="PF01969">
    <property type="entry name" value="Ni_insertion"/>
    <property type="match status" value="1"/>
</dbReference>
<evidence type="ECO:0000256" key="2">
    <source>
        <dbReference type="HAMAP-Rule" id="MF_01074"/>
    </source>
</evidence>
<evidence type="ECO:0000313" key="4">
    <source>
        <dbReference type="Proteomes" id="UP000014070"/>
    </source>
</evidence>
<dbReference type="InterPro" id="IPR002822">
    <property type="entry name" value="Ni_insertion"/>
</dbReference>
<dbReference type="GO" id="GO:0016829">
    <property type="term" value="F:lyase activity"/>
    <property type="evidence" value="ECO:0007669"/>
    <property type="project" value="UniProtKB-UniRule"/>
</dbReference>
<dbReference type="PANTHER" id="PTHR36566:SF1">
    <property type="entry name" value="PYRIDINIUM-3,5-BISTHIOCARBOXYLIC ACID MONONUCLEOTIDE NICKEL INSERTION PROTEIN"/>
    <property type="match status" value="1"/>
</dbReference>
<gene>
    <name evidence="3" type="ORF">MMINT_03770</name>
</gene>
<keyword evidence="1 2" id="KW-0533">Nickel</keyword>
<dbReference type="NCBIfam" id="TIGR00299">
    <property type="entry name" value="nickel pincer cofactor biosynthesis protein LarC"/>
    <property type="match status" value="1"/>
</dbReference>
<evidence type="ECO:0000256" key="1">
    <source>
        <dbReference type="ARBA" id="ARBA00022596"/>
    </source>
</evidence>
<accession>R9T5E6</accession>
<dbReference type="STRING" id="1295009.MMINT_03770"/>
<dbReference type="Proteomes" id="UP000014070">
    <property type="component" value="Chromosome"/>
</dbReference>
<evidence type="ECO:0000313" key="3">
    <source>
        <dbReference type="EMBL" id="AGN25764.1"/>
    </source>
</evidence>
<comment type="similarity">
    <text evidence="2">Belongs to the LarC family.</text>
</comment>
<dbReference type="RefSeq" id="WP_020448289.1">
    <property type="nucleotide sequence ID" value="NC_021353.1"/>
</dbReference>
<keyword evidence="2" id="KW-0456">Lyase</keyword>
<name>R9T5E6_METII</name>
<dbReference type="AlphaFoldDB" id="R9T5E6"/>
<organism evidence="3 4">
    <name type="scientific">Methanomassiliicoccus intestinalis (strain Issoire-Mx1)</name>
    <dbReference type="NCBI Taxonomy" id="1295009"/>
    <lineage>
        <taxon>Archaea</taxon>
        <taxon>Methanobacteriati</taxon>
        <taxon>Thermoplasmatota</taxon>
        <taxon>Thermoplasmata</taxon>
        <taxon>Methanomassiliicoccales</taxon>
        <taxon>Methanomassiliicoccaceae</taxon>
        <taxon>Methanomassiliicoccus</taxon>
    </lineage>
</organism>
<dbReference type="EMBL" id="CP005934">
    <property type="protein sequence ID" value="AGN25764.1"/>
    <property type="molecule type" value="Genomic_DNA"/>
</dbReference>
<dbReference type="Gene3D" id="3.30.70.1380">
    <property type="entry name" value="Transcriptional regulatory protein pf0864 domain like"/>
    <property type="match status" value="1"/>
</dbReference>
<dbReference type="OrthoDB" id="10691at2157"/>
<reference evidence="3 4" key="1">
    <citation type="journal article" date="2013" name="Genome Announc.">
        <title>Genome sequence of 'Candidatus Methanomassiliicoccus intestinalis' Issoire-Mx1, a third thermoplasmatales-related methanogenic archaeon from human feces.</title>
        <authorList>
            <person name="Borrel G."/>
            <person name="Harris H.M."/>
            <person name="Parisot N."/>
            <person name="Gaci N."/>
            <person name="Tottey W."/>
            <person name="Mihajlovski A."/>
            <person name="Deane J."/>
            <person name="Gribaldo S."/>
            <person name="Bardot O."/>
            <person name="Peyretaillade E."/>
            <person name="Peyret P."/>
            <person name="O'Toole P.W."/>
            <person name="Brugere J.F."/>
        </authorList>
    </citation>
    <scope>NUCLEOTIDE SEQUENCE [LARGE SCALE GENOMIC DNA]</scope>
    <source>
        <strain evidence="3 4">Issoire-Mx1</strain>
    </source>
</reference>
<dbReference type="KEGG" id="mer:MMINT_03770"/>
<dbReference type="HAMAP" id="MF_01074">
    <property type="entry name" value="LarC"/>
    <property type="match status" value="1"/>
</dbReference>
<sequence>MDRLLYLECYSGISGDMVVAALLDLGADKEVLMKALHSLSIQGFSVNISTVKKSGLNVCDFNVSLTDNAENHDHDMEYLYGTYEEEPHHPHKHRNLAEILQIIKTAEMTTEAKKIACKTFEILAESEAQAHGLPVEEVHFHEVGAVDSIVDIISAAVCLDNLDLPQVVISDLYEGRGFVRCQHGVIPVPVPAVANIAASNNLSLHIMKAEGEYVTPTGAALAAAFKTRDKLPDDFSIEKVGMGAGKRKTSLPGILRAMIVTAESNDDMICKLECNIDDCSGETLGYTMERLFAAGAKDVHYLPVYMKKNRPAYQLVVICSKSDVSEIEEVIFRETTTIGIRQTEMKMTVMHSQLVQIDTPFGDVNVKMCDYYGMYRRFYPEYSDVVEICRKHNQSYDKTYRMIQKLCEDTFKPFPC</sequence>
<dbReference type="PANTHER" id="PTHR36566">
    <property type="entry name" value="NICKEL INSERTION PROTEIN-RELATED"/>
    <property type="match status" value="1"/>
</dbReference>
<proteinExistence type="inferred from homology"/>
<dbReference type="GO" id="GO:0016151">
    <property type="term" value="F:nickel cation binding"/>
    <property type="evidence" value="ECO:0007669"/>
    <property type="project" value="UniProtKB-UniRule"/>
</dbReference>
<dbReference type="InParanoid" id="R9T5E6"/>
<dbReference type="GeneID" id="41322810"/>
<keyword evidence="4" id="KW-1185">Reference proteome</keyword>
<dbReference type="HOGENOM" id="CLU_028523_2_1_2"/>